<dbReference type="InterPro" id="IPR050425">
    <property type="entry name" value="NAD(P)_dehydrat-like"/>
</dbReference>
<dbReference type="PANTHER" id="PTHR10366:SF562">
    <property type="entry name" value="ALDEHYDE REDUCTASE II (AFU_ORTHOLOGUE AFUA_1G11360)"/>
    <property type="match status" value="1"/>
</dbReference>
<dbReference type="InterPro" id="IPR001509">
    <property type="entry name" value="Epimerase_deHydtase"/>
</dbReference>
<evidence type="ECO:0000256" key="1">
    <source>
        <dbReference type="ARBA" id="ARBA00023002"/>
    </source>
</evidence>
<evidence type="ECO:0000259" key="3">
    <source>
        <dbReference type="Pfam" id="PF01370"/>
    </source>
</evidence>
<sequence>MAPQIQDPLLPPGSLILVIAANGLIASHIVDQLLHYGYNVRGTVRDLTRCSWMLPLFQSRHPDVKFSLIEIPDIEAPGCYDDALRDVSAVIQTAAINIFTDDPTIISRSVTANLNILSSAAAANKSGAQIRRVVFTSSSWAVMFPTPNTPANLTTATYNTTAEIALRDPNTPKEARPVLTYVAAKTRAEQEAWAWARENRDAGFDVNTVLPATCIGPVLAPTDQQYPTTAGYVRSLYEGVNAEVFEWLDPQWYVDVRDAARLHVAAAVLEGVESERIFAWAEPYTWVGVAKVLEETMGRKVPIMLRDRGEDLTKPPMERSVGLLKRLQCEGYERFEVSVRENIRSYYPEGTS</sequence>
<keyword evidence="1" id="KW-0560">Oxidoreductase</keyword>
<evidence type="ECO:0000256" key="2">
    <source>
        <dbReference type="ARBA" id="ARBA00023445"/>
    </source>
</evidence>
<name>A0A9P4K8F0_9PLEO</name>
<dbReference type="Pfam" id="PF01370">
    <property type="entry name" value="Epimerase"/>
    <property type="match status" value="1"/>
</dbReference>
<organism evidence="4 5">
    <name type="scientific">Lojkania enalia</name>
    <dbReference type="NCBI Taxonomy" id="147567"/>
    <lineage>
        <taxon>Eukaryota</taxon>
        <taxon>Fungi</taxon>
        <taxon>Dikarya</taxon>
        <taxon>Ascomycota</taxon>
        <taxon>Pezizomycotina</taxon>
        <taxon>Dothideomycetes</taxon>
        <taxon>Pleosporomycetidae</taxon>
        <taxon>Pleosporales</taxon>
        <taxon>Pleosporales incertae sedis</taxon>
        <taxon>Lojkania</taxon>
    </lineage>
</organism>
<comment type="similarity">
    <text evidence="2">Belongs to the NAD(P)-dependent epimerase/dehydratase family. Dihydroflavonol-4-reductase subfamily.</text>
</comment>
<gene>
    <name evidence="4" type="ORF">CC78DRAFT_535690</name>
</gene>
<reference evidence="5" key="1">
    <citation type="journal article" date="2020" name="Stud. Mycol.">
        <title>101 Dothideomycetes genomes: A test case for predicting lifestyles and emergence of pathogens.</title>
        <authorList>
            <person name="Haridas S."/>
            <person name="Albert R."/>
            <person name="Binder M."/>
            <person name="Bloem J."/>
            <person name="LaButti K."/>
            <person name="Salamov A."/>
            <person name="Andreopoulos B."/>
            <person name="Baker S."/>
            <person name="Barry K."/>
            <person name="Bills G."/>
            <person name="Bluhm B."/>
            <person name="Cannon C."/>
            <person name="Castanera R."/>
            <person name="Culley D."/>
            <person name="Daum C."/>
            <person name="Ezra D."/>
            <person name="Gonzalez J."/>
            <person name="Henrissat B."/>
            <person name="Kuo A."/>
            <person name="Liang C."/>
            <person name="Lipzen A."/>
            <person name="Lutzoni F."/>
            <person name="Magnuson J."/>
            <person name="Mondo S."/>
            <person name="Nolan M."/>
            <person name="Ohm R."/>
            <person name="Pangilinan J."/>
            <person name="Park H.-J."/>
            <person name="Ramirez L."/>
            <person name="Alfaro M."/>
            <person name="Sun H."/>
            <person name="Tritt A."/>
            <person name="Yoshinaga Y."/>
            <person name="Zwiers L.-H."/>
            <person name="Turgeon B."/>
            <person name="Goodwin S."/>
            <person name="Spatafora J."/>
            <person name="Crous P."/>
            <person name="Grigoriev I."/>
        </authorList>
    </citation>
    <scope>NUCLEOTIDE SEQUENCE [LARGE SCALE GENOMIC DNA]</scope>
    <source>
        <strain evidence="5">CBS 304.66</strain>
    </source>
</reference>
<dbReference type="SUPFAM" id="SSF51735">
    <property type="entry name" value="NAD(P)-binding Rossmann-fold domains"/>
    <property type="match status" value="1"/>
</dbReference>
<evidence type="ECO:0000313" key="4">
    <source>
        <dbReference type="EMBL" id="KAF2261394.1"/>
    </source>
</evidence>
<comment type="caution">
    <text evidence="4">The sequence shown here is derived from an EMBL/GenBank/DDBJ whole genome shotgun (WGS) entry which is preliminary data.</text>
</comment>
<dbReference type="EMBL" id="ML986658">
    <property type="protein sequence ID" value="KAF2261394.1"/>
    <property type="molecule type" value="Genomic_DNA"/>
</dbReference>
<dbReference type="AlphaFoldDB" id="A0A9P4K8F0"/>
<evidence type="ECO:0000313" key="5">
    <source>
        <dbReference type="Proteomes" id="UP000800093"/>
    </source>
</evidence>
<dbReference type="InterPro" id="IPR036291">
    <property type="entry name" value="NAD(P)-bd_dom_sf"/>
</dbReference>
<protein>
    <submittedName>
        <fullName evidence="4">NAD(P)-binding protein</fullName>
    </submittedName>
</protein>
<dbReference type="Proteomes" id="UP000800093">
    <property type="component" value="Unassembled WGS sequence"/>
</dbReference>
<dbReference type="OrthoDB" id="2735536at2759"/>
<feature type="domain" description="NAD-dependent epimerase/dehydratase" evidence="3">
    <location>
        <begin position="16"/>
        <end position="267"/>
    </location>
</feature>
<accession>A0A9P4K8F0</accession>
<dbReference type="Gene3D" id="3.40.50.720">
    <property type="entry name" value="NAD(P)-binding Rossmann-like Domain"/>
    <property type="match status" value="1"/>
</dbReference>
<dbReference type="GO" id="GO:0016616">
    <property type="term" value="F:oxidoreductase activity, acting on the CH-OH group of donors, NAD or NADP as acceptor"/>
    <property type="evidence" value="ECO:0007669"/>
    <property type="project" value="TreeGrafter"/>
</dbReference>
<keyword evidence="5" id="KW-1185">Reference proteome</keyword>
<proteinExistence type="inferred from homology"/>
<dbReference type="PANTHER" id="PTHR10366">
    <property type="entry name" value="NAD DEPENDENT EPIMERASE/DEHYDRATASE"/>
    <property type="match status" value="1"/>
</dbReference>